<dbReference type="PANTHER" id="PTHR35861:SF1">
    <property type="entry name" value="PHAGE TAIL SHEATH PROTEIN"/>
    <property type="match status" value="1"/>
</dbReference>
<evidence type="ECO:0000313" key="3">
    <source>
        <dbReference type="Proteomes" id="UP000556436"/>
    </source>
</evidence>
<dbReference type="InterPro" id="IPR052042">
    <property type="entry name" value="Tail_sheath_structural"/>
</dbReference>
<evidence type="ECO:0000256" key="1">
    <source>
        <dbReference type="SAM" id="MobiDB-lite"/>
    </source>
</evidence>
<feature type="region of interest" description="Disordered" evidence="1">
    <location>
        <begin position="188"/>
        <end position="218"/>
    </location>
</feature>
<proteinExistence type="predicted"/>
<keyword evidence="3" id="KW-1185">Reference proteome</keyword>
<comment type="caution">
    <text evidence="2">The sequence shown here is derived from an EMBL/GenBank/DDBJ whole genome shotgun (WGS) entry which is preliminary data.</text>
</comment>
<reference evidence="2 3" key="1">
    <citation type="submission" date="2020-08" db="EMBL/GenBank/DDBJ databases">
        <title>Genomic Encyclopedia of Type Strains, Phase III (KMG-III): the genomes of soil and plant-associated and newly described type strains.</title>
        <authorList>
            <person name="Whitman W."/>
        </authorList>
    </citation>
    <scope>NUCLEOTIDE SEQUENCE [LARGE SCALE GENOMIC DNA]</scope>
    <source>
        <strain evidence="2 3">CECT 3265</strain>
    </source>
</reference>
<dbReference type="Proteomes" id="UP000556436">
    <property type="component" value="Unassembled WGS sequence"/>
</dbReference>
<gene>
    <name evidence="2" type="ORF">FHS38_001561</name>
</gene>
<dbReference type="Gene3D" id="3.40.50.11780">
    <property type="match status" value="2"/>
</dbReference>
<dbReference type="PANTHER" id="PTHR35861">
    <property type="match status" value="1"/>
</dbReference>
<evidence type="ECO:0000313" key="2">
    <source>
        <dbReference type="EMBL" id="MBB4885533.1"/>
    </source>
</evidence>
<dbReference type="EMBL" id="JACHJG010000002">
    <property type="protein sequence ID" value="MBB4885533.1"/>
    <property type="molecule type" value="Genomic_DNA"/>
</dbReference>
<organism evidence="2 3">
    <name type="scientific">Streptomyces netropsis</name>
    <name type="common">Streptoverticillium netropsis</name>
    <dbReference type="NCBI Taxonomy" id="55404"/>
    <lineage>
        <taxon>Bacteria</taxon>
        <taxon>Bacillati</taxon>
        <taxon>Actinomycetota</taxon>
        <taxon>Actinomycetes</taxon>
        <taxon>Kitasatosporales</taxon>
        <taxon>Streptomycetaceae</taxon>
        <taxon>Streptomyces</taxon>
    </lineage>
</organism>
<dbReference type="RefSeq" id="WP_221494677.1">
    <property type="nucleotide sequence ID" value="NZ_BMRW01000011.1"/>
</dbReference>
<evidence type="ECO:0008006" key="4">
    <source>
        <dbReference type="Google" id="ProtNLM"/>
    </source>
</evidence>
<dbReference type="AlphaFoldDB" id="A0A7W7L8D5"/>
<accession>A0A7W7L8D5</accession>
<sequence>MPVPALDPSPPADPPLPGLTATAAAAAEPEQPLRTDVAAFAGRARRGPVGVPVRVTDPAAYAAVFGGPVTGLDLPHGVRGFFANGGTALWVIRTEGAGALAARSPWPAGVTSPFGPDDCRIDAASPGGWADGTRVTVRHRPARADRRPEVLVRVEAPEETPESFGWLPLSALPGAVGEGSRLIRLVPVPRTGPTGPDGPPPRSGTHRVTLTGGAPAPGGPVDGDALADAYATAVRTLVDLPEPALLALPDLDRSGIAPARREALVDLLVEGCAAELDRLALLDPPLGAAVTSDPATAVGRVAAWMEALRLRHDASRLQACAVHWPPLRVLDPSAAGRPGLRTVPASGHVAGSTARLDRERGAFATPANVSLEDVTDLALVLRPDLEAAVYASGANLLRCPPGRGPVVWGGRTAVEQARAEGVGLGWFIAHRRLVHQLVRAFREVAAPLLFEPDTPGLRLLLVQGLTEVLLGLFEAGALAGERAAEAFRVRCDDGLNPPASRAAGVVVCQVEVAPAAPMEFIAIRLLLRGRDRLEVVEG</sequence>
<protein>
    <recommendedName>
        <fullName evidence="4">Tail sheath protein</fullName>
    </recommendedName>
</protein>
<name>A0A7W7L8D5_STRNE</name>